<dbReference type="PANTHER" id="PTHR37461:SF1">
    <property type="entry name" value="ANTI-SIGMA-K FACTOR RSKA"/>
    <property type="match status" value="1"/>
</dbReference>
<dbReference type="AlphaFoldDB" id="A0AAU2VZN8"/>
<dbReference type="GO" id="GO:0005886">
    <property type="term" value="C:plasma membrane"/>
    <property type="evidence" value="ECO:0007669"/>
    <property type="project" value="UniProtKB-SubCell"/>
</dbReference>
<keyword evidence="5" id="KW-1133">Transmembrane helix</keyword>
<keyword evidence="3" id="KW-1003">Cell membrane</keyword>
<keyword evidence="8" id="KW-0804">Transcription</keyword>
<dbReference type="PANTHER" id="PTHR37461">
    <property type="entry name" value="ANTI-SIGMA-K FACTOR RSKA"/>
    <property type="match status" value="1"/>
</dbReference>
<gene>
    <name evidence="14" type="ORF">OG398_32350</name>
</gene>
<protein>
    <recommendedName>
        <fullName evidence="10">Regulator of SigK</fullName>
    </recommendedName>
    <alternativeName>
        <fullName evidence="9">Sigma-K anti-sigma factor RskA</fullName>
    </alternativeName>
</protein>
<organism evidence="14">
    <name type="scientific">Streptomyces sp. NBC_00008</name>
    <dbReference type="NCBI Taxonomy" id="2903610"/>
    <lineage>
        <taxon>Bacteria</taxon>
        <taxon>Bacillati</taxon>
        <taxon>Actinomycetota</taxon>
        <taxon>Actinomycetes</taxon>
        <taxon>Kitasatosporales</taxon>
        <taxon>Streptomycetaceae</taxon>
        <taxon>Streptomyces</taxon>
    </lineage>
</organism>
<evidence type="ECO:0000259" key="13">
    <source>
        <dbReference type="Pfam" id="PF22618"/>
    </source>
</evidence>
<dbReference type="GO" id="GO:0006417">
    <property type="term" value="P:regulation of translation"/>
    <property type="evidence" value="ECO:0007669"/>
    <property type="project" value="TreeGrafter"/>
</dbReference>
<dbReference type="InterPro" id="IPR053877">
    <property type="entry name" value="RskA_N"/>
</dbReference>
<feature type="domain" description="Anti-sigma-K factor RskA N-terminal" evidence="13">
    <location>
        <begin position="6"/>
        <end position="46"/>
    </location>
</feature>
<proteinExistence type="predicted"/>
<evidence type="ECO:0000259" key="12">
    <source>
        <dbReference type="Pfam" id="PF10099"/>
    </source>
</evidence>
<dbReference type="Pfam" id="PF10099">
    <property type="entry name" value="RskA_C"/>
    <property type="match status" value="1"/>
</dbReference>
<sequence length="258" mass="26727">MSNAGLHTLTGAYALHALPESERREFERHLGDCEACSVEVRELSETATRLGLAVSATPSRDLRERVLREITTVRQEPPSSGHRARSGGTAARSGAARAGRWSRFALAACLAAAAGLGGVAVWQHQEAQDARSEARAGEQRSAQVAEVISAPDARTDSATLSDGAKGTVVVSRSQNRAVFLASGLAEAPGGKVYQLWFEDSGTMRSAGLMQATGPSSTTYAALLDGPVDGATGMGVTVEPAGGSEQPTSTPLALMKLPA</sequence>
<feature type="domain" description="Anti-sigma K factor RskA C-terminal" evidence="12">
    <location>
        <begin position="108"/>
        <end position="250"/>
    </location>
</feature>
<dbReference type="GO" id="GO:0016989">
    <property type="term" value="F:sigma factor antagonist activity"/>
    <property type="evidence" value="ECO:0007669"/>
    <property type="project" value="TreeGrafter"/>
</dbReference>
<dbReference type="Gene3D" id="1.10.10.1320">
    <property type="entry name" value="Anti-sigma factor, zinc-finger domain"/>
    <property type="match status" value="1"/>
</dbReference>
<keyword evidence="7" id="KW-0472">Membrane</keyword>
<accession>A0AAU2VZN8</accession>
<evidence type="ECO:0000256" key="1">
    <source>
        <dbReference type="ARBA" id="ARBA00004167"/>
    </source>
</evidence>
<comment type="subcellular location">
    <subcellularLocation>
        <location evidence="2">Cell membrane</location>
    </subcellularLocation>
    <subcellularLocation>
        <location evidence="1">Membrane</location>
        <topology evidence="1">Single-pass membrane protein</topology>
    </subcellularLocation>
</comment>
<evidence type="ECO:0000256" key="11">
    <source>
        <dbReference type="SAM" id="MobiDB-lite"/>
    </source>
</evidence>
<dbReference type="Pfam" id="PF22618">
    <property type="entry name" value="RskA_N"/>
    <property type="match status" value="1"/>
</dbReference>
<evidence type="ECO:0000256" key="3">
    <source>
        <dbReference type="ARBA" id="ARBA00022475"/>
    </source>
</evidence>
<name>A0AAU2VZN8_9ACTN</name>
<evidence type="ECO:0000256" key="6">
    <source>
        <dbReference type="ARBA" id="ARBA00023015"/>
    </source>
</evidence>
<evidence type="ECO:0000256" key="10">
    <source>
        <dbReference type="ARBA" id="ARBA00030803"/>
    </source>
</evidence>
<reference evidence="14" key="1">
    <citation type="submission" date="2022-10" db="EMBL/GenBank/DDBJ databases">
        <title>The complete genomes of actinobacterial strains from the NBC collection.</title>
        <authorList>
            <person name="Joergensen T.S."/>
            <person name="Alvarez Arevalo M."/>
            <person name="Sterndorff E.B."/>
            <person name="Faurdal D."/>
            <person name="Vuksanovic O."/>
            <person name="Mourched A.-S."/>
            <person name="Charusanti P."/>
            <person name="Shaw S."/>
            <person name="Blin K."/>
            <person name="Weber T."/>
        </authorList>
    </citation>
    <scope>NUCLEOTIDE SEQUENCE</scope>
    <source>
        <strain evidence="14">NBC_00008</strain>
    </source>
</reference>
<evidence type="ECO:0000256" key="9">
    <source>
        <dbReference type="ARBA" id="ARBA00029829"/>
    </source>
</evidence>
<evidence type="ECO:0000256" key="5">
    <source>
        <dbReference type="ARBA" id="ARBA00022989"/>
    </source>
</evidence>
<keyword evidence="4" id="KW-0812">Transmembrane</keyword>
<dbReference type="InterPro" id="IPR018764">
    <property type="entry name" value="RskA_C"/>
</dbReference>
<evidence type="ECO:0000313" key="14">
    <source>
        <dbReference type="EMBL" id="WTW72612.1"/>
    </source>
</evidence>
<dbReference type="InterPro" id="IPR041916">
    <property type="entry name" value="Anti_sigma_zinc_sf"/>
</dbReference>
<evidence type="ECO:0000256" key="8">
    <source>
        <dbReference type="ARBA" id="ARBA00023163"/>
    </source>
</evidence>
<evidence type="ECO:0000256" key="4">
    <source>
        <dbReference type="ARBA" id="ARBA00022692"/>
    </source>
</evidence>
<dbReference type="InterPro" id="IPR051474">
    <property type="entry name" value="Anti-sigma-K/W_factor"/>
</dbReference>
<evidence type="ECO:0000256" key="2">
    <source>
        <dbReference type="ARBA" id="ARBA00004236"/>
    </source>
</evidence>
<dbReference type="EMBL" id="CP108313">
    <property type="protein sequence ID" value="WTW72612.1"/>
    <property type="molecule type" value="Genomic_DNA"/>
</dbReference>
<feature type="region of interest" description="Disordered" evidence="11">
    <location>
        <begin position="73"/>
        <end position="92"/>
    </location>
</feature>
<keyword evidence="6" id="KW-0805">Transcription regulation</keyword>
<evidence type="ECO:0000256" key="7">
    <source>
        <dbReference type="ARBA" id="ARBA00023136"/>
    </source>
</evidence>